<keyword evidence="5" id="KW-0732">Signal</keyword>
<dbReference type="InterPro" id="IPR050301">
    <property type="entry name" value="NTE"/>
</dbReference>
<dbReference type="PANTHER" id="PTHR14226">
    <property type="entry name" value="NEUROPATHY TARGET ESTERASE/SWISS CHEESE D.MELANOGASTER"/>
    <property type="match status" value="1"/>
</dbReference>
<keyword evidence="2 4" id="KW-0442">Lipid degradation</keyword>
<feature type="active site" description="Proton acceptor" evidence="4">
    <location>
        <position position="282"/>
    </location>
</feature>
<gene>
    <name evidence="7" type="ORF">ABS361_00840</name>
</gene>
<dbReference type="RefSeq" id="WP_407049977.1">
    <property type="nucleotide sequence ID" value="NZ_CP158568.1"/>
</dbReference>
<dbReference type="Gene3D" id="3.40.1090.10">
    <property type="entry name" value="Cytosolic phospholipase A2 catalytic domain"/>
    <property type="match status" value="2"/>
</dbReference>
<dbReference type="KEGG" id="mflg:ABS361_00840"/>
<comment type="caution">
    <text evidence="4">Lacks conserved residue(s) required for the propagation of feature annotation.</text>
</comment>
<dbReference type="PROSITE" id="PS51635">
    <property type="entry name" value="PNPLA"/>
    <property type="match status" value="1"/>
</dbReference>
<feature type="chain" id="PRO_5043549136" evidence="5">
    <location>
        <begin position="20"/>
        <end position="456"/>
    </location>
</feature>
<keyword evidence="3 4" id="KW-0443">Lipid metabolism</keyword>
<feature type="active site" description="Nucleophile" evidence="4">
    <location>
        <position position="98"/>
    </location>
</feature>
<evidence type="ECO:0000256" key="1">
    <source>
        <dbReference type="ARBA" id="ARBA00022801"/>
    </source>
</evidence>
<organism evidence="7">
    <name type="scientific">Methyloraptor flagellatus</name>
    <dbReference type="NCBI Taxonomy" id="3162530"/>
    <lineage>
        <taxon>Bacteria</taxon>
        <taxon>Pseudomonadati</taxon>
        <taxon>Pseudomonadota</taxon>
        <taxon>Alphaproteobacteria</taxon>
        <taxon>Hyphomicrobiales</taxon>
        <taxon>Ancalomicrobiaceae</taxon>
        <taxon>Methyloraptor</taxon>
    </lineage>
</organism>
<evidence type="ECO:0000256" key="3">
    <source>
        <dbReference type="ARBA" id="ARBA00023098"/>
    </source>
</evidence>
<sequence>MTVRPPFRLARLFAAFAFAATTLAGCASIDNTPVNQPSALPRITAANTVGGDDTLRTTIVGLAFSGGGTRAAAFSFGVLKGLRRIDLIDQVRFVSGVSGGSVTAAYFGLRGRAALDDFESRFLYRDAEEALRTQVYSVGNVMRALDGGVNDRSGLPTWLQQNLFGAATFKDFRRPGRPVVWINASDIYSKTPFIFEPLTFASICSDLDRYPIAEAVAASAAVPIVFTPVVIRNYADKCGFTLPDYLESEAKNRDASPNVRAYVNALTQYRNTSKIGFVKLLDGGLTDNWGLAGINVALGAAPEPFKPLTREDAITVEKFLFVVVDAGRTISGDWTKTLEGPNAKELLDAVTDTAVDSAVRNSFEVLRLQMKLWETRLRSWRCSLTPDEVARIRGTADGWNCNAVNIRVERVAFEDLDPDTAQRLGRIPTRFKLEPAEVKLAVDAGEQVVTKVLGGH</sequence>
<accession>A0AAU7XAB8</accession>
<dbReference type="EMBL" id="CP158568">
    <property type="protein sequence ID" value="XBY44885.1"/>
    <property type="molecule type" value="Genomic_DNA"/>
</dbReference>
<keyword evidence="1 4" id="KW-0378">Hydrolase</keyword>
<dbReference type="InterPro" id="IPR002641">
    <property type="entry name" value="PNPLA_dom"/>
</dbReference>
<evidence type="ECO:0000259" key="6">
    <source>
        <dbReference type="PROSITE" id="PS51635"/>
    </source>
</evidence>
<dbReference type="GO" id="GO:0016787">
    <property type="term" value="F:hydrolase activity"/>
    <property type="evidence" value="ECO:0007669"/>
    <property type="project" value="UniProtKB-UniRule"/>
</dbReference>
<dbReference type="GO" id="GO:0016042">
    <property type="term" value="P:lipid catabolic process"/>
    <property type="evidence" value="ECO:0007669"/>
    <property type="project" value="UniProtKB-UniRule"/>
</dbReference>
<dbReference type="AlphaFoldDB" id="A0AAU7XAB8"/>
<protein>
    <submittedName>
        <fullName evidence="7">Patatin-like phospholipase family protein</fullName>
    </submittedName>
</protein>
<evidence type="ECO:0000256" key="4">
    <source>
        <dbReference type="PROSITE-ProRule" id="PRU01161"/>
    </source>
</evidence>
<evidence type="ECO:0000256" key="2">
    <source>
        <dbReference type="ARBA" id="ARBA00022963"/>
    </source>
</evidence>
<dbReference type="PANTHER" id="PTHR14226:SF78">
    <property type="entry name" value="SLR0060 PROTEIN"/>
    <property type="match status" value="1"/>
</dbReference>
<proteinExistence type="predicted"/>
<feature type="short sequence motif" description="GXSXG" evidence="4">
    <location>
        <begin position="96"/>
        <end position="100"/>
    </location>
</feature>
<reference evidence="7" key="1">
    <citation type="submission" date="2024-06" db="EMBL/GenBank/DDBJ databases">
        <title>Methylostella associata gen. nov., sp. nov., a novel Ancalomicrobiaceae-affiliated facultatively methylotrophic bacteria that feed on methanotrophs of the genus Methylococcus.</title>
        <authorList>
            <person name="Saltykova V."/>
            <person name="Danilova O.V."/>
            <person name="Oshkin I.Y."/>
            <person name="Belova S.E."/>
            <person name="Pimenov N.V."/>
            <person name="Dedysh S.N."/>
        </authorList>
    </citation>
    <scope>NUCLEOTIDE SEQUENCE</scope>
    <source>
        <strain evidence="7">S20</strain>
    </source>
</reference>
<feature type="signal peptide" evidence="5">
    <location>
        <begin position="1"/>
        <end position="19"/>
    </location>
</feature>
<name>A0AAU7XAB8_9HYPH</name>
<dbReference type="Pfam" id="PF01734">
    <property type="entry name" value="Patatin"/>
    <property type="match status" value="1"/>
</dbReference>
<dbReference type="InterPro" id="IPR016035">
    <property type="entry name" value="Acyl_Trfase/lysoPLipase"/>
</dbReference>
<feature type="short sequence motif" description="DGA/G" evidence="4">
    <location>
        <begin position="282"/>
        <end position="284"/>
    </location>
</feature>
<dbReference type="PROSITE" id="PS51257">
    <property type="entry name" value="PROKAR_LIPOPROTEIN"/>
    <property type="match status" value="1"/>
</dbReference>
<dbReference type="SUPFAM" id="SSF52151">
    <property type="entry name" value="FabD/lysophospholipase-like"/>
    <property type="match status" value="1"/>
</dbReference>
<evidence type="ECO:0000313" key="7">
    <source>
        <dbReference type="EMBL" id="XBY44885.1"/>
    </source>
</evidence>
<feature type="domain" description="PNPLA" evidence="6">
    <location>
        <begin position="63"/>
        <end position="295"/>
    </location>
</feature>
<evidence type="ECO:0000256" key="5">
    <source>
        <dbReference type="SAM" id="SignalP"/>
    </source>
</evidence>